<dbReference type="Pfam" id="PF08728">
    <property type="entry name" value="CRT10"/>
    <property type="match status" value="1"/>
</dbReference>
<proteinExistence type="predicted"/>
<dbReference type="VEuPathDB" id="FungiDB:Z520_07476"/>
<dbReference type="RefSeq" id="XP_016630879.1">
    <property type="nucleotide sequence ID" value="XM_016777973.1"/>
</dbReference>
<name>A0A0D2II93_9EURO</name>
<sequence>MDEEIRPFETVTIGLATVETGAERFMREGVPCPPPLAYWRNNLTALSQRFNLYFVATRETIAVYRPEFPFQKLHRLPALLIIPALANPDAAGYIDPQFPHTINHLIVGDLGNEEILLIATDSGNISAYYTKSIQEAIRKDPYRFSTDARSDCVGLWPFFEQWVYESAWGLAIHTSARLIAVSANTPHHVADDDPCAKITVFAFALTNTGDEGGDDEHQLSDDDHEISEHAKQSDWQEWLAIGVDATAPPRNKNYKITLAGIEGHDQNIPCISFVNTDDDLEGNWLLSTDIDGDMKIWQIWQGICQRSWDFSEKTMRPGPYRRREGGWLVAALDSHAFRSARTMEQFCGYYKVPQYHGHNALESYDLTNVVRLRTPSNSVTHFLMYEGIEDDDNNEEVRELSDSWSDMDEATVDTDQAEANAGWFPDYGEDTNDGFLEEDSEISREPEGVRESGTSEVASVSGSNPRAHNTGDQSTTPQRDLLSLEHGRFEESDAHSDESEESEDDELQYPSSSEEVDDADLSSSSRRSTTSLSSLVHRNSQEINVDVLSASDMDSPSRRRQRIEPKSPKPLVESSASNVAKPRARAKPPNIPTLHCTTSNLRLIMTPAADSPHVFCANILRQALPRSIQLTTHIHLDRLNMMLQIPELGIVVVAAQVGRCAVCSLTKNETTGTLGLRVSWVLPTRKQELLKRIRPFSPLLGIAASPVQGCFKPNEYKDRSGSTESTEWGKDGLVDGVPTTFDPTVLVVNGPKGEGDGSQFLHMNAESSERADGPRTKRKRLSHSINKEQSARMRTEIREWEVPPKPEPWQALENSRRYRLMLTYMDMTVLSYELSRGVEREDIAYEVSALDMLD</sequence>
<dbReference type="GeneID" id="27713222"/>
<protein>
    <submittedName>
        <fullName evidence="2">Uncharacterized protein</fullName>
    </submittedName>
</protein>
<feature type="compositionally biased region" description="Basic and acidic residues" evidence="1">
    <location>
        <begin position="441"/>
        <end position="450"/>
    </location>
</feature>
<evidence type="ECO:0000313" key="3">
    <source>
        <dbReference type="Proteomes" id="UP000053411"/>
    </source>
</evidence>
<accession>A0A0D2II93</accession>
<feature type="region of interest" description="Disordered" evidence="1">
    <location>
        <begin position="752"/>
        <end position="792"/>
    </location>
</feature>
<feature type="compositionally biased region" description="Acidic residues" evidence="1">
    <location>
        <begin position="498"/>
        <end position="507"/>
    </location>
</feature>
<evidence type="ECO:0000313" key="2">
    <source>
        <dbReference type="EMBL" id="KIX96756.1"/>
    </source>
</evidence>
<feature type="compositionally biased region" description="Polar residues" evidence="1">
    <location>
        <begin position="452"/>
        <end position="478"/>
    </location>
</feature>
<feature type="region of interest" description="Disordered" evidence="1">
    <location>
        <begin position="439"/>
        <end position="592"/>
    </location>
</feature>
<organism evidence="2 3">
    <name type="scientific">Fonsecaea multimorphosa CBS 102226</name>
    <dbReference type="NCBI Taxonomy" id="1442371"/>
    <lineage>
        <taxon>Eukaryota</taxon>
        <taxon>Fungi</taxon>
        <taxon>Dikarya</taxon>
        <taxon>Ascomycota</taxon>
        <taxon>Pezizomycotina</taxon>
        <taxon>Eurotiomycetes</taxon>
        <taxon>Chaetothyriomycetidae</taxon>
        <taxon>Chaetothyriales</taxon>
        <taxon>Herpotrichiellaceae</taxon>
        <taxon>Fonsecaea</taxon>
    </lineage>
</organism>
<dbReference type="Proteomes" id="UP000053411">
    <property type="component" value="Unassembled WGS sequence"/>
</dbReference>
<feature type="region of interest" description="Disordered" evidence="1">
    <location>
        <begin position="714"/>
        <end position="734"/>
    </location>
</feature>
<feature type="compositionally biased region" description="Basic and acidic residues" evidence="1">
    <location>
        <begin position="714"/>
        <end position="733"/>
    </location>
</feature>
<dbReference type="InterPro" id="IPR014839">
    <property type="entry name" value="Crt10"/>
</dbReference>
<dbReference type="EMBL" id="KN848076">
    <property type="protein sequence ID" value="KIX96756.1"/>
    <property type="molecule type" value="Genomic_DNA"/>
</dbReference>
<gene>
    <name evidence="2" type="ORF">Z520_07476</name>
</gene>
<dbReference type="AlphaFoldDB" id="A0A0D2II93"/>
<dbReference type="OrthoDB" id="5591786at2759"/>
<reference evidence="2 3" key="1">
    <citation type="submission" date="2015-01" db="EMBL/GenBank/DDBJ databases">
        <title>The Genome Sequence of Fonsecaea multimorphosa CBS 102226.</title>
        <authorList>
            <consortium name="The Broad Institute Genomics Platform"/>
            <person name="Cuomo C."/>
            <person name="de Hoog S."/>
            <person name="Gorbushina A."/>
            <person name="Stielow B."/>
            <person name="Teixiera M."/>
            <person name="Abouelleil A."/>
            <person name="Chapman S.B."/>
            <person name="Priest M."/>
            <person name="Young S.K."/>
            <person name="Wortman J."/>
            <person name="Nusbaum C."/>
            <person name="Birren B."/>
        </authorList>
    </citation>
    <scope>NUCLEOTIDE SEQUENCE [LARGE SCALE GENOMIC DNA]</scope>
    <source>
        <strain evidence="2 3">CBS 102226</strain>
    </source>
</reference>
<evidence type="ECO:0000256" key="1">
    <source>
        <dbReference type="SAM" id="MobiDB-lite"/>
    </source>
</evidence>
<feature type="compositionally biased region" description="Low complexity" evidence="1">
    <location>
        <begin position="521"/>
        <end position="535"/>
    </location>
</feature>
<dbReference type="STRING" id="1442371.A0A0D2II93"/>
<keyword evidence="3" id="KW-1185">Reference proteome</keyword>
<feature type="compositionally biased region" description="Basic and acidic residues" evidence="1">
    <location>
        <begin position="482"/>
        <end position="497"/>
    </location>
</feature>